<protein>
    <submittedName>
        <fullName evidence="2">MSHA biogenesis protein MshD</fullName>
    </submittedName>
</protein>
<keyword evidence="3" id="KW-1185">Reference proteome</keyword>
<dbReference type="Pfam" id="PF07963">
    <property type="entry name" value="N_methyl"/>
    <property type="match status" value="1"/>
</dbReference>
<feature type="transmembrane region" description="Helical" evidence="1">
    <location>
        <begin position="21"/>
        <end position="42"/>
    </location>
</feature>
<keyword evidence="1" id="KW-0812">Transmembrane</keyword>
<organism evidence="2 3">
    <name type="scientific">Marinobacter vinifirmus</name>
    <dbReference type="NCBI Taxonomy" id="355591"/>
    <lineage>
        <taxon>Bacteria</taxon>
        <taxon>Pseudomonadati</taxon>
        <taxon>Pseudomonadota</taxon>
        <taxon>Gammaproteobacteria</taxon>
        <taxon>Pseudomonadales</taxon>
        <taxon>Marinobacteraceae</taxon>
        <taxon>Marinobacter</taxon>
    </lineage>
</organism>
<proteinExistence type="predicted"/>
<evidence type="ECO:0000313" key="3">
    <source>
        <dbReference type="Proteomes" id="UP000216984"/>
    </source>
</evidence>
<comment type="caution">
    <text evidence="2">The sequence shown here is derived from an EMBL/GenBank/DDBJ whole genome shotgun (WGS) entry which is preliminary data.</text>
</comment>
<evidence type="ECO:0000313" key="2">
    <source>
        <dbReference type="EMBL" id="OZC35491.1"/>
    </source>
</evidence>
<name>A0A7Z1DT38_9GAMM</name>
<keyword evidence="1" id="KW-1133">Transmembrane helix</keyword>
<dbReference type="EMBL" id="NEFY01000010">
    <property type="protein sequence ID" value="OZC35491.1"/>
    <property type="molecule type" value="Genomic_DNA"/>
</dbReference>
<dbReference type="InterPro" id="IPR012902">
    <property type="entry name" value="N_methyl_site"/>
</dbReference>
<reference evidence="2 3" key="1">
    <citation type="submission" date="2017-06" db="EMBL/GenBank/DDBJ databases">
        <title>Draft genome sequence of the halophilic bacterium Marinobacter vinifirmus FB1.</title>
        <authorList>
            <person name="Stepanov V.G."/>
            <person name="Roberts D.J."/>
            <person name="Fox G.E."/>
        </authorList>
    </citation>
    <scope>NUCLEOTIDE SEQUENCE [LARGE SCALE GENOMIC DNA]</scope>
    <source>
        <strain evidence="2 3">FB1</strain>
    </source>
</reference>
<accession>A0A7Z1DT38</accession>
<gene>
    <name evidence="2" type="ORF">B9Q17_07385</name>
</gene>
<sequence length="179" mass="19172">MPMRQPCLGKSRQQGATLVELVMTIVIIGVAIAGVVGAFSLITGRSADPLNQTRAVALAQLYMDEILARNYDESSKVGGGKVDATDFDCAFLGAESAETTRDDYDDVDDYHAITNAIPEDGEGNPLPGYDNFRISITVSCAGDDISEMSLANSDAKRIDITITDPSNATYLFSAYRGNF</sequence>
<evidence type="ECO:0000256" key="1">
    <source>
        <dbReference type="SAM" id="Phobius"/>
    </source>
</evidence>
<dbReference type="AlphaFoldDB" id="A0A7Z1DT38"/>
<dbReference type="Proteomes" id="UP000216984">
    <property type="component" value="Unassembled WGS sequence"/>
</dbReference>
<keyword evidence="1" id="KW-0472">Membrane</keyword>